<dbReference type="Pfam" id="PF00702">
    <property type="entry name" value="Hydrolase"/>
    <property type="match status" value="1"/>
</dbReference>
<comment type="caution">
    <text evidence="1">The sequence shown here is derived from an EMBL/GenBank/DDBJ whole genome shotgun (WGS) entry which is preliminary data.</text>
</comment>
<organism evidence="1 2">
    <name type="scientific">Igneacidithiobacillus copahuensis</name>
    <dbReference type="NCBI Taxonomy" id="2724909"/>
    <lineage>
        <taxon>Bacteria</taxon>
        <taxon>Pseudomonadati</taxon>
        <taxon>Pseudomonadota</taxon>
        <taxon>Acidithiobacillia</taxon>
        <taxon>Acidithiobacillales</taxon>
        <taxon>Acidithiobacillaceae</taxon>
        <taxon>Igneacidithiobacillus</taxon>
    </lineage>
</organism>
<dbReference type="Gene3D" id="1.10.150.240">
    <property type="entry name" value="Putative phosphatase, domain 2"/>
    <property type="match status" value="1"/>
</dbReference>
<evidence type="ECO:0000313" key="2">
    <source>
        <dbReference type="Proteomes" id="UP001197378"/>
    </source>
</evidence>
<dbReference type="InterPro" id="IPR036412">
    <property type="entry name" value="HAD-like_sf"/>
</dbReference>
<dbReference type="PRINTS" id="PR00413">
    <property type="entry name" value="HADHALOGNASE"/>
</dbReference>
<dbReference type="GO" id="GO:0016787">
    <property type="term" value="F:hydrolase activity"/>
    <property type="evidence" value="ECO:0007669"/>
    <property type="project" value="UniProtKB-KW"/>
</dbReference>
<dbReference type="InterPro" id="IPR006439">
    <property type="entry name" value="HAD-SF_hydro_IA"/>
</dbReference>
<dbReference type="SFLD" id="SFLDS00003">
    <property type="entry name" value="Haloacid_Dehalogenase"/>
    <property type="match status" value="1"/>
</dbReference>
<dbReference type="PANTHER" id="PTHR42896">
    <property type="entry name" value="XYLULOSE-1,5-BISPHOSPHATE (XUBP) PHOSPHATASE"/>
    <property type="match status" value="1"/>
</dbReference>
<keyword evidence="2" id="KW-1185">Reference proteome</keyword>
<reference evidence="1" key="1">
    <citation type="journal article" date="2021" name="ISME J.">
        <title>Genomic evolution of the class Acidithiobacillia: deep-branching Proteobacteria living in extreme acidic conditions.</title>
        <authorList>
            <person name="Moya-Beltran A."/>
            <person name="Beard S."/>
            <person name="Rojas-Villalobos C."/>
            <person name="Issotta F."/>
            <person name="Gallardo Y."/>
            <person name="Ulloa R."/>
            <person name="Giaveno A."/>
            <person name="Degli Esposti M."/>
            <person name="Johnson D.B."/>
            <person name="Quatrini R."/>
        </authorList>
    </citation>
    <scope>NUCLEOTIDE SEQUENCE</scope>
    <source>
        <strain evidence="1">VAN18-1</strain>
    </source>
</reference>
<dbReference type="Gene3D" id="3.40.50.1000">
    <property type="entry name" value="HAD superfamily/HAD-like"/>
    <property type="match status" value="1"/>
</dbReference>
<dbReference type="InterPro" id="IPR044999">
    <property type="entry name" value="CbbY-like"/>
</dbReference>
<dbReference type="SFLD" id="SFLDG01129">
    <property type="entry name" value="C1.5:_HAD__Beta-PGM__Phosphata"/>
    <property type="match status" value="1"/>
</dbReference>
<protein>
    <submittedName>
        <fullName evidence="1">HAD-IA family hydrolase</fullName>
    </submittedName>
</protein>
<dbReference type="AlphaFoldDB" id="A0AAE2YSE1"/>
<dbReference type="NCBIfam" id="TIGR01509">
    <property type="entry name" value="HAD-SF-IA-v3"/>
    <property type="match status" value="1"/>
</dbReference>
<gene>
    <name evidence="1" type="ORF">HFQ13_14145</name>
</gene>
<dbReference type="RefSeq" id="WP_215873243.1">
    <property type="nucleotide sequence ID" value="NZ_JAAXYO010000196.1"/>
</dbReference>
<dbReference type="SFLD" id="SFLDG01135">
    <property type="entry name" value="C1.5.6:_HAD__Beta-PGM__Phospha"/>
    <property type="match status" value="1"/>
</dbReference>
<dbReference type="Proteomes" id="UP001197378">
    <property type="component" value="Unassembled WGS sequence"/>
</dbReference>
<dbReference type="InterPro" id="IPR023198">
    <property type="entry name" value="PGP-like_dom2"/>
</dbReference>
<sequence length="252" mass="27676">MPRLRALIFDVDGTLADTERDAHRVAFNRAFSEFGLPFAWDVPTYGKYLKITGGKERLRGFLQDHPQYPQLTDSEIREIHRRKTALYGEIIAEGIAPLRPGVKRLLESARAAGMRLAIATTTTPDNVAALLQSNLGEGGWNRFDYIGAGDIVPQKKPAPDIYQHVLQRLDLMAADCLALEDSENGLRSALDAGLPVLITQTEYTQGQDFTGALRVLDQLGEPEHPGRILQGGETGASVVVDLKTLEDWLAAS</sequence>
<proteinExistence type="predicted"/>
<accession>A0AAE2YSE1</accession>
<dbReference type="SFLD" id="SFLDF00035">
    <property type="entry name" value="phosphoglycolate_phosphatase"/>
    <property type="match status" value="1"/>
</dbReference>
<dbReference type="PANTHER" id="PTHR42896:SF2">
    <property type="entry name" value="CBBY-LIKE PROTEIN"/>
    <property type="match status" value="1"/>
</dbReference>
<name>A0AAE2YSE1_9PROT</name>
<dbReference type="SUPFAM" id="SSF56784">
    <property type="entry name" value="HAD-like"/>
    <property type="match status" value="1"/>
</dbReference>
<dbReference type="InterPro" id="IPR023214">
    <property type="entry name" value="HAD_sf"/>
</dbReference>
<keyword evidence="1" id="KW-0378">Hydrolase</keyword>
<evidence type="ECO:0000313" key="1">
    <source>
        <dbReference type="EMBL" id="MBU2789327.1"/>
    </source>
</evidence>
<dbReference type="EMBL" id="JAAXYO010000196">
    <property type="protein sequence ID" value="MBU2789327.1"/>
    <property type="molecule type" value="Genomic_DNA"/>
</dbReference>